<name>A0A821MPI3_9NEOP</name>
<dbReference type="InterPro" id="IPR009003">
    <property type="entry name" value="Peptidase_S1_PA"/>
</dbReference>
<dbReference type="AlphaFoldDB" id="A0A821MPI3"/>
<dbReference type="Gene3D" id="2.40.10.10">
    <property type="entry name" value="Trypsin-like serine proteases"/>
    <property type="match status" value="1"/>
</dbReference>
<evidence type="ECO:0008006" key="4">
    <source>
        <dbReference type="Google" id="ProtNLM"/>
    </source>
</evidence>
<sequence length="432" mass="49066">MKVLIILSAIMETVLGVPKLNISTVRPRAQCGIANSPISVVYEGFGKIENYPWLGTLVYPRGDKLLSIAVVLVSKQMAVGPAMDIDKVPKIDFRSRSRVILGTNCSGPAFRVINYSFHPDYAKSTFSAPTIIQLAFNRKLAGFRPICAPPVALNNAQFYAMTLSNDCHKSRIMVYKMAYVKPEECQEFYTKSELDIDSMWPSHVLCARAMSGKECIWRSGTILTVRQNGQWSLVGIGVMGPGCKAPSRFIDYTVYHLWVRNSILRIGRPAVTKIADNNIVLRRSLSSVQRFGPCDPEETKAVLFTDKTSIDQYIPRKQNRVSYNFTVFANVDYSCVVFYVRNRTPKRKELPKIFLRRWCTSERPICYGMSYLQVDFYLDIFFVQSIVYNIKVYGKELKFLNIKRTMAYFNEKKKSPEIATLTPPTSKSTTVS</sequence>
<keyword evidence="1" id="KW-0732">Signal</keyword>
<protein>
    <recommendedName>
        <fullName evidence="4">Peptidase S1 domain-containing protein</fullName>
    </recommendedName>
</protein>
<dbReference type="Proteomes" id="UP000663880">
    <property type="component" value="Unassembled WGS sequence"/>
</dbReference>
<accession>A0A821MPI3</accession>
<evidence type="ECO:0000313" key="3">
    <source>
        <dbReference type="Proteomes" id="UP000663880"/>
    </source>
</evidence>
<feature type="chain" id="PRO_5033053187" description="Peptidase S1 domain-containing protein" evidence="1">
    <location>
        <begin position="17"/>
        <end position="432"/>
    </location>
</feature>
<dbReference type="EMBL" id="CAJOBZ010000003">
    <property type="protein sequence ID" value="CAF4770323.1"/>
    <property type="molecule type" value="Genomic_DNA"/>
</dbReference>
<organism evidence="2 3">
    <name type="scientific">Pieris macdunnoughi</name>
    <dbReference type="NCBI Taxonomy" id="345717"/>
    <lineage>
        <taxon>Eukaryota</taxon>
        <taxon>Metazoa</taxon>
        <taxon>Ecdysozoa</taxon>
        <taxon>Arthropoda</taxon>
        <taxon>Hexapoda</taxon>
        <taxon>Insecta</taxon>
        <taxon>Pterygota</taxon>
        <taxon>Neoptera</taxon>
        <taxon>Endopterygota</taxon>
        <taxon>Lepidoptera</taxon>
        <taxon>Glossata</taxon>
        <taxon>Ditrysia</taxon>
        <taxon>Papilionoidea</taxon>
        <taxon>Pieridae</taxon>
        <taxon>Pierinae</taxon>
        <taxon>Pieris</taxon>
    </lineage>
</organism>
<proteinExistence type="predicted"/>
<dbReference type="SUPFAM" id="SSF50494">
    <property type="entry name" value="Trypsin-like serine proteases"/>
    <property type="match status" value="1"/>
</dbReference>
<comment type="caution">
    <text evidence="2">The sequence shown here is derived from an EMBL/GenBank/DDBJ whole genome shotgun (WGS) entry which is preliminary data.</text>
</comment>
<keyword evidence="3" id="KW-1185">Reference proteome</keyword>
<gene>
    <name evidence="2" type="ORF">PMACD_LOCUS1787</name>
</gene>
<dbReference type="InterPro" id="IPR043504">
    <property type="entry name" value="Peptidase_S1_PA_chymotrypsin"/>
</dbReference>
<feature type="signal peptide" evidence="1">
    <location>
        <begin position="1"/>
        <end position="16"/>
    </location>
</feature>
<dbReference type="OrthoDB" id="7491732at2759"/>
<reference evidence="2" key="1">
    <citation type="submission" date="2021-02" db="EMBL/GenBank/DDBJ databases">
        <authorList>
            <person name="Steward A R."/>
        </authorList>
    </citation>
    <scope>NUCLEOTIDE SEQUENCE</scope>
</reference>
<evidence type="ECO:0000256" key="1">
    <source>
        <dbReference type="SAM" id="SignalP"/>
    </source>
</evidence>
<evidence type="ECO:0000313" key="2">
    <source>
        <dbReference type="EMBL" id="CAF4770323.1"/>
    </source>
</evidence>